<feature type="region of interest" description="Disordered" evidence="1">
    <location>
        <begin position="1"/>
        <end position="78"/>
    </location>
</feature>
<protein>
    <submittedName>
        <fullName evidence="2">Uncharacterized protein</fullName>
    </submittedName>
</protein>
<evidence type="ECO:0000313" key="2">
    <source>
        <dbReference type="EMBL" id="MET4717643.1"/>
    </source>
</evidence>
<keyword evidence="3" id="KW-1185">Reference proteome</keyword>
<name>A0ABV2RL25_BRAJP</name>
<evidence type="ECO:0000256" key="1">
    <source>
        <dbReference type="SAM" id="MobiDB-lite"/>
    </source>
</evidence>
<reference evidence="2 3" key="1">
    <citation type="submission" date="2024-06" db="EMBL/GenBank/DDBJ databases">
        <title>Genomic Encyclopedia of Type Strains, Phase V (KMG-V): Genome sequencing to study the core and pangenomes of soil and plant-associated prokaryotes.</title>
        <authorList>
            <person name="Whitman W."/>
        </authorList>
    </citation>
    <scope>NUCLEOTIDE SEQUENCE [LARGE SCALE GENOMIC DNA]</scope>
    <source>
        <strain evidence="2 3">USDA 160</strain>
    </source>
</reference>
<evidence type="ECO:0000313" key="3">
    <source>
        <dbReference type="Proteomes" id="UP001549291"/>
    </source>
</evidence>
<organism evidence="2 3">
    <name type="scientific">Bradyrhizobium japonicum</name>
    <dbReference type="NCBI Taxonomy" id="375"/>
    <lineage>
        <taxon>Bacteria</taxon>
        <taxon>Pseudomonadati</taxon>
        <taxon>Pseudomonadota</taxon>
        <taxon>Alphaproteobacteria</taxon>
        <taxon>Hyphomicrobiales</taxon>
        <taxon>Nitrobacteraceae</taxon>
        <taxon>Bradyrhizobium</taxon>
    </lineage>
</organism>
<feature type="compositionally biased region" description="Basic and acidic residues" evidence="1">
    <location>
        <begin position="29"/>
        <end position="43"/>
    </location>
</feature>
<feature type="compositionally biased region" description="Polar residues" evidence="1">
    <location>
        <begin position="61"/>
        <end position="72"/>
    </location>
</feature>
<feature type="compositionally biased region" description="Basic and acidic residues" evidence="1">
    <location>
        <begin position="1"/>
        <end position="10"/>
    </location>
</feature>
<accession>A0ABV2RL25</accession>
<proteinExistence type="predicted"/>
<sequence length="106" mass="11393">MKDNRARDKLVPTLAASGMRSSVAASGRSSERRPKAIQEDDMKWSGPAVKRGETIGASGDAQRNSTVQQQDASHIKSKGCRATRAALLPRNRVHHKADIVSRSASA</sequence>
<dbReference type="RefSeq" id="WP_162136846.1">
    <property type="nucleotide sequence ID" value="NZ_CP066351.1"/>
</dbReference>
<gene>
    <name evidence="2" type="ORF">ABIF63_001749</name>
</gene>
<dbReference type="Proteomes" id="UP001549291">
    <property type="component" value="Unassembled WGS sequence"/>
</dbReference>
<comment type="caution">
    <text evidence="2">The sequence shown here is derived from an EMBL/GenBank/DDBJ whole genome shotgun (WGS) entry which is preliminary data.</text>
</comment>
<feature type="compositionally biased region" description="Polar residues" evidence="1">
    <location>
        <begin position="19"/>
        <end position="28"/>
    </location>
</feature>
<dbReference type="EMBL" id="JBEPTQ010000002">
    <property type="protein sequence ID" value="MET4717643.1"/>
    <property type="molecule type" value="Genomic_DNA"/>
</dbReference>